<evidence type="ECO:0000259" key="3">
    <source>
        <dbReference type="Pfam" id="PF16653"/>
    </source>
</evidence>
<proteinExistence type="predicted"/>
<dbReference type="SUPFAM" id="SSF51735">
    <property type="entry name" value="NAD(P)-binding Rossmann-fold domains"/>
    <property type="match status" value="1"/>
</dbReference>
<dbReference type="InterPro" id="IPR005097">
    <property type="entry name" value="Sacchrp_dh_NADP-bd"/>
</dbReference>
<dbReference type="Proteomes" id="UP000315252">
    <property type="component" value="Unassembled WGS sequence"/>
</dbReference>
<gene>
    <name evidence="4" type="ORF">FKG95_19340</name>
</gene>
<sequence>MSASYTSPDAPPCGAGVNGDQTTRSLIVGGGKIGEAITALLCGTNDYAVTIADRDGQALERLKGTWNGKISTRCLDVSDGRAMREAIAGHDVVLNAGPFSLTPVVAEAAKDCGAGYFDLTEDVASTRCVKGLSEGANSVFVPQCGLAPGYISIVANDLAKRFDEIHEIRMRVGALPQYPSNALKYNMTWSTEGLINEYCNPCEAIHEGEMREVLPLEGLEEFALDGVTYEAFNTSGGLGTLCESYAGKVRDLNYKTIRYPGHNAIIKLLLNDLGLSSHRDLLKSVLETSVPATPQDVIVIFVTVSGMQNGRLTQESYAKNVYGKELGGQRWSAIQLTTAAGICAMVDLVRGGHLPAQGLVKQEQADLSLFLENRFGQYYV</sequence>
<dbReference type="GO" id="GO:0016491">
    <property type="term" value="F:oxidoreductase activity"/>
    <property type="evidence" value="ECO:0007669"/>
    <property type="project" value="UniProtKB-KW"/>
</dbReference>
<accession>A0A545TKN2</accession>
<dbReference type="Gene3D" id="3.30.360.10">
    <property type="entry name" value="Dihydrodipicolinate Reductase, domain 2"/>
    <property type="match status" value="1"/>
</dbReference>
<dbReference type="Pfam" id="PF03435">
    <property type="entry name" value="Sacchrp_dh_NADP"/>
    <property type="match status" value="1"/>
</dbReference>
<keyword evidence="5" id="KW-1185">Reference proteome</keyword>
<feature type="domain" description="Saccharopine dehydrogenase NADP binding" evidence="2">
    <location>
        <begin position="26"/>
        <end position="121"/>
    </location>
</feature>
<evidence type="ECO:0000313" key="5">
    <source>
        <dbReference type="Proteomes" id="UP000315252"/>
    </source>
</evidence>
<feature type="domain" description="Saccharopine dehydrogenase-like C-terminal" evidence="3">
    <location>
        <begin position="145"/>
        <end position="366"/>
    </location>
</feature>
<name>A0A545TKN2_9PROT</name>
<dbReference type="InterPro" id="IPR051168">
    <property type="entry name" value="AASS"/>
</dbReference>
<dbReference type="SUPFAM" id="SSF55347">
    <property type="entry name" value="Glyceraldehyde-3-phosphate dehydrogenase-like, C-terminal domain"/>
    <property type="match status" value="1"/>
</dbReference>
<dbReference type="EMBL" id="VHSH01000007">
    <property type="protein sequence ID" value="TQV77721.1"/>
    <property type="molecule type" value="Genomic_DNA"/>
</dbReference>
<protein>
    <submittedName>
        <fullName evidence="4">Saccharopine dehydrogenase family protein</fullName>
    </submittedName>
</protein>
<comment type="caution">
    <text evidence="4">The sequence shown here is derived from an EMBL/GenBank/DDBJ whole genome shotgun (WGS) entry which is preliminary data.</text>
</comment>
<dbReference type="Gene3D" id="3.40.50.720">
    <property type="entry name" value="NAD(P)-binding Rossmann-like Domain"/>
    <property type="match status" value="1"/>
</dbReference>
<reference evidence="4 5" key="1">
    <citation type="submission" date="2019-06" db="EMBL/GenBank/DDBJ databases">
        <title>Whole genome sequence for Rhodospirillaceae sp. R148.</title>
        <authorList>
            <person name="Wang G."/>
        </authorList>
    </citation>
    <scope>NUCLEOTIDE SEQUENCE [LARGE SCALE GENOMIC DNA]</scope>
    <source>
        <strain evidence="4 5">R148</strain>
    </source>
</reference>
<keyword evidence="1" id="KW-0560">Oxidoreductase</keyword>
<dbReference type="OrthoDB" id="9769367at2"/>
<dbReference type="InterPro" id="IPR036291">
    <property type="entry name" value="NAD(P)-bd_dom_sf"/>
</dbReference>
<evidence type="ECO:0000259" key="2">
    <source>
        <dbReference type="Pfam" id="PF03435"/>
    </source>
</evidence>
<dbReference type="InterPro" id="IPR032095">
    <property type="entry name" value="Sacchrp_dh-like_C"/>
</dbReference>
<dbReference type="PANTHER" id="PTHR11133:SF22">
    <property type="entry name" value="ALPHA-AMINOADIPIC SEMIALDEHYDE SYNTHASE, MITOCHONDRIAL"/>
    <property type="match status" value="1"/>
</dbReference>
<evidence type="ECO:0000313" key="4">
    <source>
        <dbReference type="EMBL" id="TQV77721.1"/>
    </source>
</evidence>
<dbReference type="RefSeq" id="WP_142898065.1">
    <property type="nucleotide sequence ID" value="NZ_ML660058.1"/>
</dbReference>
<dbReference type="Pfam" id="PF16653">
    <property type="entry name" value="Sacchrp_dh_C"/>
    <property type="match status" value="1"/>
</dbReference>
<organism evidence="4 5">
    <name type="scientific">Denitrobaculum tricleocarpae</name>
    <dbReference type="NCBI Taxonomy" id="2591009"/>
    <lineage>
        <taxon>Bacteria</taxon>
        <taxon>Pseudomonadati</taxon>
        <taxon>Pseudomonadota</taxon>
        <taxon>Alphaproteobacteria</taxon>
        <taxon>Rhodospirillales</taxon>
        <taxon>Rhodospirillaceae</taxon>
        <taxon>Denitrobaculum</taxon>
    </lineage>
</organism>
<evidence type="ECO:0000256" key="1">
    <source>
        <dbReference type="ARBA" id="ARBA00023002"/>
    </source>
</evidence>
<dbReference type="AlphaFoldDB" id="A0A545TKN2"/>
<dbReference type="PANTHER" id="PTHR11133">
    <property type="entry name" value="SACCHAROPINE DEHYDROGENASE"/>
    <property type="match status" value="1"/>
</dbReference>